<dbReference type="Pfam" id="PF00581">
    <property type="entry name" value="Rhodanese"/>
    <property type="match status" value="1"/>
</dbReference>
<dbReference type="PROSITE" id="PS50206">
    <property type="entry name" value="RHODANESE_3"/>
    <property type="match status" value="1"/>
</dbReference>
<accession>A0A1B0CWL5</accession>
<dbReference type="PANTHER" id="PTHR44086:SF10">
    <property type="entry name" value="THIOSULFATE SULFURTRANSFERASE_RHODANESE-LIKE DOMAIN-CONTAINING PROTEIN 3"/>
    <property type="match status" value="1"/>
</dbReference>
<evidence type="ECO:0000259" key="1">
    <source>
        <dbReference type="PROSITE" id="PS50206"/>
    </source>
</evidence>
<sequence>MRKSRISAIIRRNFSLMSGSHMSCLRRDPFPRPSIFHRKDSRRLSQIPNRRISNFTLGAPNPNSIPSSFSPVAPEIELPGLWNLPKGLALKMGQVQTIFSDETSNEDFRGRFGREKPAKESQIIFMCKIGVRSGKAADAVTQMGYRNAKNYKGSWTEWAEKENLPNPQK</sequence>
<dbReference type="InterPro" id="IPR036873">
    <property type="entry name" value="Rhodanese-like_dom_sf"/>
</dbReference>
<dbReference type="Gene3D" id="3.40.250.10">
    <property type="entry name" value="Rhodanese-like domain"/>
    <property type="match status" value="1"/>
</dbReference>
<keyword evidence="3" id="KW-1185">Reference proteome</keyword>
<evidence type="ECO:0000313" key="2">
    <source>
        <dbReference type="EnsemblMetazoa" id="LLOJ009399-PA"/>
    </source>
</evidence>
<name>A0A1B0CWL5_LUTLO</name>
<reference evidence="2" key="1">
    <citation type="submission" date="2020-05" db="UniProtKB">
        <authorList>
            <consortium name="EnsemblMetazoa"/>
        </authorList>
    </citation>
    <scope>IDENTIFICATION</scope>
    <source>
        <strain evidence="2">Jacobina</strain>
    </source>
</reference>
<organism evidence="2 3">
    <name type="scientific">Lutzomyia longipalpis</name>
    <name type="common">Sand fly</name>
    <dbReference type="NCBI Taxonomy" id="7200"/>
    <lineage>
        <taxon>Eukaryota</taxon>
        <taxon>Metazoa</taxon>
        <taxon>Ecdysozoa</taxon>
        <taxon>Arthropoda</taxon>
        <taxon>Hexapoda</taxon>
        <taxon>Insecta</taxon>
        <taxon>Pterygota</taxon>
        <taxon>Neoptera</taxon>
        <taxon>Endopterygota</taxon>
        <taxon>Diptera</taxon>
        <taxon>Nematocera</taxon>
        <taxon>Psychodoidea</taxon>
        <taxon>Psychodidae</taxon>
        <taxon>Lutzomyia</taxon>
        <taxon>Lutzomyia</taxon>
    </lineage>
</organism>
<dbReference type="VEuPathDB" id="VectorBase:LLONM1_009042"/>
<dbReference type="AlphaFoldDB" id="A0A1B0CWL5"/>
<proteinExistence type="predicted"/>
<dbReference type="Proteomes" id="UP000092461">
    <property type="component" value="Unassembled WGS sequence"/>
</dbReference>
<dbReference type="VEuPathDB" id="VectorBase:LLOJ009399"/>
<dbReference type="SUPFAM" id="SSF52821">
    <property type="entry name" value="Rhodanese/Cell cycle control phosphatase"/>
    <property type="match status" value="1"/>
</dbReference>
<dbReference type="EnsemblMetazoa" id="LLOJ009399-RA">
    <property type="protein sequence ID" value="LLOJ009399-PA"/>
    <property type="gene ID" value="LLOJ009399"/>
</dbReference>
<evidence type="ECO:0000313" key="3">
    <source>
        <dbReference type="Proteomes" id="UP000092461"/>
    </source>
</evidence>
<feature type="domain" description="Rhodanese" evidence="1">
    <location>
        <begin position="78"/>
        <end position="167"/>
    </location>
</feature>
<dbReference type="InterPro" id="IPR001763">
    <property type="entry name" value="Rhodanese-like_dom"/>
</dbReference>
<dbReference type="PANTHER" id="PTHR44086">
    <property type="entry name" value="THIOSULFATE SULFURTRANSFERASE RDL2, MITOCHONDRIAL-RELATED"/>
    <property type="match status" value="1"/>
</dbReference>
<dbReference type="EMBL" id="AJWK01032644">
    <property type="status" value="NOT_ANNOTATED_CDS"/>
    <property type="molecule type" value="Genomic_DNA"/>
</dbReference>
<protein>
    <recommendedName>
        <fullName evidence="1">Rhodanese domain-containing protein</fullName>
    </recommendedName>
</protein>